<name>A0A0E9T8G9_ANGAN</name>
<sequence length="13" mass="1388">MSLGTRATLGMHL</sequence>
<accession>A0A0E9T8G9</accession>
<protein>
    <submittedName>
        <fullName evidence="1">Uncharacterized protein</fullName>
    </submittedName>
</protein>
<dbReference type="EMBL" id="GBXM01033521">
    <property type="protein sequence ID" value="JAH75056.1"/>
    <property type="molecule type" value="Transcribed_RNA"/>
</dbReference>
<dbReference type="EMBL" id="GBXM01059534">
    <property type="protein sequence ID" value="JAH49043.1"/>
    <property type="molecule type" value="Transcribed_RNA"/>
</dbReference>
<organism evidence="1">
    <name type="scientific">Anguilla anguilla</name>
    <name type="common">European freshwater eel</name>
    <name type="synonym">Muraena anguilla</name>
    <dbReference type="NCBI Taxonomy" id="7936"/>
    <lineage>
        <taxon>Eukaryota</taxon>
        <taxon>Metazoa</taxon>
        <taxon>Chordata</taxon>
        <taxon>Craniata</taxon>
        <taxon>Vertebrata</taxon>
        <taxon>Euteleostomi</taxon>
        <taxon>Actinopterygii</taxon>
        <taxon>Neopterygii</taxon>
        <taxon>Teleostei</taxon>
        <taxon>Anguilliformes</taxon>
        <taxon>Anguillidae</taxon>
        <taxon>Anguilla</taxon>
    </lineage>
</organism>
<evidence type="ECO:0000313" key="1">
    <source>
        <dbReference type="EMBL" id="JAH49043.1"/>
    </source>
</evidence>
<proteinExistence type="predicted"/>
<reference evidence="1" key="2">
    <citation type="journal article" date="2015" name="Fish Shellfish Immunol.">
        <title>Early steps in the European eel (Anguilla anguilla)-Vibrio vulnificus interaction in the gills: Role of the RtxA13 toxin.</title>
        <authorList>
            <person name="Callol A."/>
            <person name="Pajuelo D."/>
            <person name="Ebbesson L."/>
            <person name="Teles M."/>
            <person name="MacKenzie S."/>
            <person name="Amaro C."/>
        </authorList>
    </citation>
    <scope>NUCLEOTIDE SEQUENCE</scope>
</reference>
<reference evidence="1" key="1">
    <citation type="submission" date="2014-11" db="EMBL/GenBank/DDBJ databases">
        <authorList>
            <person name="Amaro Gonzalez C."/>
        </authorList>
    </citation>
    <scope>NUCLEOTIDE SEQUENCE</scope>
</reference>